<name>A0A4D9EDD1_9SAUR</name>
<proteinExistence type="predicted"/>
<dbReference type="STRING" id="55544.A0A4D9EDD1"/>
<dbReference type="Pfam" id="PF15162">
    <property type="entry name" value="SCRE"/>
    <property type="match status" value="1"/>
</dbReference>
<dbReference type="GO" id="GO:0007131">
    <property type="term" value="P:reciprocal meiotic recombination"/>
    <property type="evidence" value="ECO:0007669"/>
    <property type="project" value="TreeGrafter"/>
</dbReference>
<dbReference type="GO" id="GO:0007130">
    <property type="term" value="P:synaptonemal complex assembly"/>
    <property type="evidence" value="ECO:0007669"/>
    <property type="project" value="InterPro"/>
</dbReference>
<evidence type="ECO:0000313" key="3">
    <source>
        <dbReference type="Proteomes" id="UP000297703"/>
    </source>
</evidence>
<dbReference type="PANTHER" id="PTHR31408:SF2">
    <property type="entry name" value="PROTEIN SPO16 HOMOLOG"/>
    <property type="match status" value="1"/>
</dbReference>
<dbReference type="Proteomes" id="UP000297703">
    <property type="component" value="Unassembled WGS sequence"/>
</dbReference>
<dbReference type="GO" id="GO:0005694">
    <property type="term" value="C:chromosome"/>
    <property type="evidence" value="ECO:0007669"/>
    <property type="project" value="TreeGrafter"/>
</dbReference>
<dbReference type="AlphaFoldDB" id="A0A4D9EDD1"/>
<comment type="caution">
    <text evidence="2">The sequence shown here is derived from an EMBL/GenBank/DDBJ whole genome shotgun (WGS) entry which is preliminary data.</text>
</comment>
<dbReference type="EMBL" id="QXTE01000110">
    <property type="protein sequence ID" value="TFK05678.1"/>
    <property type="molecule type" value="Genomic_DNA"/>
</dbReference>
<keyword evidence="3" id="KW-1185">Reference proteome</keyword>
<gene>
    <name evidence="2" type="ORF">DR999_PMT11730</name>
</gene>
<evidence type="ECO:0000313" key="2">
    <source>
        <dbReference type="EMBL" id="TFK05678.1"/>
    </source>
</evidence>
<sequence length="233" mass="26534">MEGDESACTYPKSPISRNGAYPRTESLKLPRTEPIIFNIQREINNINVPSNIPQTKEVTKSSGQEKARWITTVIMSSALQSHEVSESLQSQHHRVRYSDSVENGSMIFSLSGIAFLLADTQDLFKTGGELFLGRTEKFINIHRNSFLLLSAALHGPKEWDLMFRIQKRFLGSNLRVIPVHNTAETVKLMLTIAKITCKPHIDNIRYRMLMAKAQIIDQSPVWKMLHKIQLDCN</sequence>
<protein>
    <submittedName>
        <fullName evidence="2">Uncharacterized protein</fullName>
    </submittedName>
</protein>
<dbReference type="OrthoDB" id="6149480at2759"/>
<evidence type="ECO:0000256" key="1">
    <source>
        <dbReference type="SAM" id="MobiDB-lite"/>
    </source>
</evidence>
<organism evidence="2 3">
    <name type="scientific">Platysternon megacephalum</name>
    <name type="common">big-headed turtle</name>
    <dbReference type="NCBI Taxonomy" id="55544"/>
    <lineage>
        <taxon>Eukaryota</taxon>
        <taxon>Metazoa</taxon>
        <taxon>Chordata</taxon>
        <taxon>Craniata</taxon>
        <taxon>Vertebrata</taxon>
        <taxon>Euteleostomi</taxon>
        <taxon>Archelosauria</taxon>
        <taxon>Testudinata</taxon>
        <taxon>Testudines</taxon>
        <taxon>Cryptodira</taxon>
        <taxon>Durocryptodira</taxon>
        <taxon>Testudinoidea</taxon>
        <taxon>Platysternidae</taxon>
        <taxon>Platysternon</taxon>
    </lineage>
</organism>
<reference evidence="2 3" key="2">
    <citation type="submission" date="2019-04" db="EMBL/GenBank/DDBJ databases">
        <title>The genome sequence of big-headed turtle.</title>
        <authorList>
            <person name="Gong S."/>
        </authorList>
    </citation>
    <scope>NUCLEOTIDE SEQUENCE [LARGE SCALE GENOMIC DNA]</scope>
    <source>
        <strain evidence="2">DO16091913</strain>
        <tissue evidence="2">Muscle</tissue>
    </source>
</reference>
<reference evidence="2 3" key="1">
    <citation type="submission" date="2019-04" db="EMBL/GenBank/DDBJ databases">
        <title>Draft genome of the big-headed turtle Platysternon megacephalum.</title>
        <authorList>
            <person name="Gong S."/>
        </authorList>
    </citation>
    <scope>NUCLEOTIDE SEQUENCE [LARGE SCALE GENOMIC DNA]</scope>
    <source>
        <strain evidence="2">DO16091913</strain>
        <tissue evidence="2">Muscle</tissue>
    </source>
</reference>
<dbReference type="InterPro" id="IPR027857">
    <property type="entry name" value="SCRE"/>
</dbReference>
<accession>A0A4D9EDD1</accession>
<feature type="region of interest" description="Disordered" evidence="1">
    <location>
        <begin position="1"/>
        <end position="24"/>
    </location>
</feature>
<dbReference type="PANTHER" id="PTHR31408">
    <property type="entry name" value="HYPOTHETICAL PROTEIN LOC689986"/>
    <property type="match status" value="1"/>
</dbReference>